<feature type="transmembrane region" description="Helical" evidence="6">
    <location>
        <begin position="100"/>
        <end position="119"/>
    </location>
</feature>
<keyword evidence="3 6" id="KW-0256">Endoplasmic reticulum</keyword>
<reference evidence="9" key="1">
    <citation type="journal article" date="2019" name="Nat. Commun.">
        <title>Expansion of phycobilisome linker gene families in mesophilic red algae.</title>
        <authorList>
            <person name="Lee J."/>
            <person name="Kim D."/>
            <person name="Bhattacharya D."/>
            <person name="Yoon H.S."/>
        </authorList>
    </citation>
    <scope>NUCLEOTIDE SEQUENCE [LARGE SCALE GENOMIC DNA]</scope>
    <source>
        <strain evidence="9">CCMP 1328</strain>
    </source>
</reference>
<keyword evidence="5 6" id="KW-0472">Membrane</keyword>
<keyword evidence="2 6" id="KW-0812">Transmembrane</keyword>
<dbReference type="InterPro" id="IPR003388">
    <property type="entry name" value="Reticulon"/>
</dbReference>
<evidence type="ECO:0000256" key="4">
    <source>
        <dbReference type="ARBA" id="ARBA00022989"/>
    </source>
</evidence>
<gene>
    <name evidence="8" type="ORF">FVE85_3507</name>
</gene>
<accession>A0A5J4YKS1</accession>
<name>A0A5J4YKS1_PORPP</name>
<keyword evidence="4 6" id="KW-1133">Transmembrane helix</keyword>
<sequence>MEGDEDAFTAAPAAEYPDVPDVVKSVGQSMQDGVAAAVERVENATSSMQSAPASASAPPPAANESAGMNPLAYLPKVELPVAAKRPVTTLNDVIYWRNPLVTGIVFGTFNVVFMLVLFGKYSFLRVFSSAAVFYLLLGLLIVNGSKLLVGFTEKARIPQPSYGAEYIDKKVWLPRIEKSIATVNKTMDVLIAALYCVDSKRTLQLMVAFYLLSLVGRVIPDAVLIYLVGLTIFTAPVVYENYKEEIDVHLVKIKKMLQEYYAKGKAAAEEKAVELRKVADVKMAELKEQVQQKSQPLLEQSGADLVGQLSQAGEKMLSWACGALPARLARPRAAHCVVPLRMLAQPSRKMPDKTVTIFCRKCTEKLFKYRKGGNGALVKCWLERIVEDFTREPCVCPKCGVEFARHAVIKARPAYKFKGGSVFMKK</sequence>
<evidence type="ECO:0000256" key="3">
    <source>
        <dbReference type="ARBA" id="ARBA00022824"/>
    </source>
</evidence>
<organism evidence="8 9">
    <name type="scientific">Porphyridium purpureum</name>
    <name type="common">Red alga</name>
    <name type="synonym">Porphyridium cruentum</name>
    <dbReference type="NCBI Taxonomy" id="35688"/>
    <lineage>
        <taxon>Eukaryota</taxon>
        <taxon>Rhodophyta</taxon>
        <taxon>Bangiophyceae</taxon>
        <taxon>Porphyridiales</taxon>
        <taxon>Porphyridiaceae</taxon>
        <taxon>Porphyridium</taxon>
    </lineage>
</organism>
<dbReference type="GO" id="GO:0005789">
    <property type="term" value="C:endoplasmic reticulum membrane"/>
    <property type="evidence" value="ECO:0007669"/>
    <property type="project" value="UniProtKB-SubCell"/>
</dbReference>
<feature type="transmembrane region" description="Helical" evidence="6">
    <location>
        <begin position="209"/>
        <end position="233"/>
    </location>
</feature>
<dbReference type="EMBL" id="VRMN01000010">
    <property type="protein sequence ID" value="KAA8492069.1"/>
    <property type="molecule type" value="Genomic_DNA"/>
</dbReference>
<dbReference type="PANTHER" id="PTHR10994:SF193">
    <property type="entry name" value="RETICULON-LIKE PROTEIN"/>
    <property type="match status" value="1"/>
</dbReference>
<protein>
    <recommendedName>
        <fullName evidence="6">Reticulon-like protein</fullName>
    </recommendedName>
</protein>
<evidence type="ECO:0000256" key="1">
    <source>
        <dbReference type="ARBA" id="ARBA00004477"/>
    </source>
</evidence>
<dbReference type="PANTHER" id="PTHR10994">
    <property type="entry name" value="RETICULON"/>
    <property type="match status" value="1"/>
</dbReference>
<evidence type="ECO:0000259" key="7">
    <source>
        <dbReference type="PROSITE" id="PS50845"/>
    </source>
</evidence>
<comment type="caution">
    <text evidence="8">The sequence shown here is derived from an EMBL/GenBank/DDBJ whole genome shotgun (WGS) entry which is preliminary data.</text>
</comment>
<dbReference type="GO" id="GO:0009617">
    <property type="term" value="P:response to bacterium"/>
    <property type="evidence" value="ECO:0007669"/>
    <property type="project" value="InterPro"/>
</dbReference>
<dbReference type="OMA" id="ESHDFIN"/>
<evidence type="ECO:0000256" key="6">
    <source>
        <dbReference type="RuleBase" id="RU363132"/>
    </source>
</evidence>
<dbReference type="OrthoDB" id="567788at2759"/>
<feature type="transmembrane region" description="Helical" evidence="6">
    <location>
        <begin position="131"/>
        <end position="149"/>
    </location>
</feature>
<dbReference type="Pfam" id="PF02453">
    <property type="entry name" value="Reticulon"/>
    <property type="match status" value="1"/>
</dbReference>
<dbReference type="PROSITE" id="PS50845">
    <property type="entry name" value="RETICULON"/>
    <property type="match status" value="1"/>
</dbReference>
<feature type="domain" description="Reticulon" evidence="7">
    <location>
        <begin position="90"/>
        <end position="289"/>
    </location>
</feature>
<comment type="subcellular location">
    <subcellularLocation>
        <location evidence="1 6">Endoplasmic reticulum membrane</location>
        <topology evidence="1 6">Multi-pass membrane protein</topology>
    </subcellularLocation>
</comment>
<dbReference type="InterPro" id="IPR045064">
    <property type="entry name" value="Reticulon-like"/>
</dbReference>
<evidence type="ECO:0000256" key="5">
    <source>
        <dbReference type="ARBA" id="ARBA00023136"/>
    </source>
</evidence>
<keyword evidence="9" id="KW-1185">Reference proteome</keyword>
<evidence type="ECO:0000313" key="9">
    <source>
        <dbReference type="Proteomes" id="UP000324585"/>
    </source>
</evidence>
<dbReference type="AlphaFoldDB" id="A0A5J4YKS1"/>
<evidence type="ECO:0000313" key="8">
    <source>
        <dbReference type="EMBL" id="KAA8492069.1"/>
    </source>
</evidence>
<evidence type="ECO:0000256" key="2">
    <source>
        <dbReference type="ARBA" id="ARBA00022692"/>
    </source>
</evidence>
<dbReference type="Proteomes" id="UP000324585">
    <property type="component" value="Unassembled WGS sequence"/>
</dbReference>
<proteinExistence type="predicted"/>